<dbReference type="CDD" id="cd08422">
    <property type="entry name" value="PBP2_CrgA_like"/>
    <property type="match status" value="1"/>
</dbReference>
<dbReference type="InterPro" id="IPR000847">
    <property type="entry name" value="LysR_HTH_N"/>
</dbReference>
<dbReference type="PANTHER" id="PTHR30537:SF5">
    <property type="entry name" value="HTH-TYPE TRANSCRIPTIONAL ACTIVATOR TTDR-RELATED"/>
    <property type="match status" value="1"/>
</dbReference>
<dbReference type="PANTHER" id="PTHR30537">
    <property type="entry name" value="HTH-TYPE TRANSCRIPTIONAL REGULATOR"/>
    <property type="match status" value="1"/>
</dbReference>
<dbReference type="GO" id="GO:0003677">
    <property type="term" value="F:DNA binding"/>
    <property type="evidence" value="ECO:0007669"/>
    <property type="project" value="UniProtKB-KW"/>
</dbReference>
<sequence length="316" mass="34988">MRGRRRKDKDGNIRLPVLADFSSIEVFVAIMETRSISKAASRLNTAPSVVSHRLTTLESLAQVKLFNRTTRIVSPTEAAERLYRHCIEIIHRIDAAEQELWGANAVLSGDLRIAAPVYFGMQSIAPILPIFIRRYPGLNVSLQLSAQAANLISEGIDLAIRFQGKVDIKNGDRMILENERVFCASPRYLEEHGTPQVPLDLQNHDCICSSTPVPFANWSYREKGVAGVIRVLPMMQSDNVLVMIEATRQGLGIAQLGRRVIEPFLASGDLVTVLDAYAPDPNYLIATAPDSNYMPQKAIAFVDFLVEHLAKPRGVG</sequence>
<dbReference type="Gene3D" id="1.10.10.10">
    <property type="entry name" value="Winged helix-like DNA-binding domain superfamily/Winged helix DNA-binding domain"/>
    <property type="match status" value="1"/>
</dbReference>
<comment type="caution">
    <text evidence="6">The sequence shown here is derived from an EMBL/GenBank/DDBJ whole genome shotgun (WGS) entry which is preliminary data.</text>
</comment>
<dbReference type="Pfam" id="PF00126">
    <property type="entry name" value="HTH_1"/>
    <property type="match status" value="1"/>
</dbReference>
<protein>
    <submittedName>
        <fullName evidence="6">DNA-binding transcriptional LysR family regulator</fullName>
    </submittedName>
</protein>
<evidence type="ECO:0000313" key="7">
    <source>
        <dbReference type="Proteomes" id="UP000781958"/>
    </source>
</evidence>
<proteinExistence type="inferred from homology"/>
<organism evidence="6 7">
    <name type="scientific">Azospirillum rugosum</name>
    <dbReference type="NCBI Taxonomy" id="416170"/>
    <lineage>
        <taxon>Bacteria</taxon>
        <taxon>Pseudomonadati</taxon>
        <taxon>Pseudomonadota</taxon>
        <taxon>Alphaproteobacteria</taxon>
        <taxon>Rhodospirillales</taxon>
        <taxon>Azospirillaceae</taxon>
        <taxon>Azospirillum</taxon>
    </lineage>
</organism>
<dbReference type="InterPro" id="IPR036390">
    <property type="entry name" value="WH_DNA-bd_sf"/>
</dbReference>
<keyword evidence="2" id="KW-0805">Transcription regulation</keyword>
<keyword evidence="4" id="KW-0804">Transcription</keyword>
<dbReference type="InterPro" id="IPR036388">
    <property type="entry name" value="WH-like_DNA-bd_sf"/>
</dbReference>
<accession>A0ABS4SLA3</accession>
<evidence type="ECO:0000256" key="4">
    <source>
        <dbReference type="ARBA" id="ARBA00023163"/>
    </source>
</evidence>
<comment type="similarity">
    <text evidence="1">Belongs to the LysR transcriptional regulatory family.</text>
</comment>
<dbReference type="Proteomes" id="UP000781958">
    <property type="component" value="Unassembled WGS sequence"/>
</dbReference>
<dbReference type="Pfam" id="PF03466">
    <property type="entry name" value="LysR_substrate"/>
    <property type="match status" value="1"/>
</dbReference>
<keyword evidence="7" id="KW-1185">Reference proteome</keyword>
<dbReference type="PROSITE" id="PS50931">
    <property type="entry name" value="HTH_LYSR"/>
    <property type="match status" value="1"/>
</dbReference>
<feature type="domain" description="HTH lysR-type" evidence="5">
    <location>
        <begin position="20"/>
        <end position="76"/>
    </location>
</feature>
<evidence type="ECO:0000256" key="3">
    <source>
        <dbReference type="ARBA" id="ARBA00023125"/>
    </source>
</evidence>
<dbReference type="InterPro" id="IPR005119">
    <property type="entry name" value="LysR_subst-bd"/>
</dbReference>
<evidence type="ECO:0000256" key="1">
    <source>
        <dbReference type="ARBA" id="ARBA00009437"/>
    </source>
</evidence>
<evidence type="ECO:0000256" key="2">
    <source>
        <dbReference type="ARBA" id="ARBA00023015"/>
    </source>
</evidence>
<keyword evidence="3 6" id="KW-0238">DNA-binding</keyword>
<evidence type="ECO:0000313" key="6">
    <source>
        <dbReference type="EMBL" id="MBP2293343.1"/>
    </source>
</evidence>
<name>A0ABS4SLA3_9PROT</name>
<dbReference type="EMBL" id="JAGINP010000010">
    <property type="protein sequence ID" value="MBP2293343.1"/>
    <property type="molecule type" value="Genomic_DNA"/>
</dbReference>
<dbReference type="InterPro" id="IPR058163">
    <property type="entry name" value="LysR-type_TF_proteobact-type"/>
</dbReference>
<reference evidence="6 7" key="1">
    <citation type="submission" date="2021-03" db="EMBL/GenBank/DDBJ databases">
        <title>Genomic Encyclopedia of Type Strains, Phase III (KMG-III): the genomes of soil and plant-associated and newly described type strains.</title>
        <authorList>
            <person name="Whitman W."/>
        </authorList>
    </citation>
    <scope>NUCLEOTIDE SEQUENCE [LARGE SCALE GENOMIC DNA]</scope>
    <source>
        <strain evidence="6 7">IMMIB AFH-6</strain>
    </source>
</reference>
<dbReference type="SUPFAM" id="SSF46785">
    <property type="entry name" value="Winged helix' DNA-binding domain"/>
    <property type="match status" value="1"/>
</dbReference>
<gene>
    <name evidence="6" type="ORF">J2851_003126</name>
</gene>
<dbReference type="SUPFAM" id="SSF53850">
    <property type="entry name" value="Periplasmic binding protein-like II"/>
    <property type="match status" value="1"/>
</dbReference>
<dbReference type="RefSeq" id="WP_209767276.1">
    <property type="nucleotide sequence ID" value="NZ_JAGINP010000010.1"/>
</dbReference>
<evidence type="ECO:0000259" key="5">
    <source>
        <dbReference type="PROSITE" id="PS50931"/>
    </source>
</evidence>
<dbReference type="Gene3D" id="3.40.190.290">
    <property type="match status" value="1"/>
</dbReference>